<name>A0AC59YT89_RANTA</name>
<reference evidence="1" key="1">
    <citation type="submission" date="2023-05" db="EMBL/GenBank/DDBJ databases">
        <authorList>
            <consortium name="ELIXIR-Norway"/>
        </authorList>
    </citation>
    <scope>NUCLEOTIDE SEQUENCE</scope>
</reference>
<evidence type="ECO:0000313" key="2">
    <source>
        <dbReference type="Proteomes" id="UP001162501"/>
    </source>
</evidence>
<gene>
    <name evidence="1" type="ORF">MRATA1EN22A_LOCUS9535</name>
</gene>
<dbReference type="EMBL" id="OX596086">
    <property type="protein sequence ID" value="CAM9931079.1"/>
    <property type="molecule type" value="Genomic_DNA"/>
</dbReference>
<reference evidence="1" key="2">
    <citation type="submission" date="2025-03" db="EMBL/GenBank/DDBJ databases">
        <authorList>
            <consortium name="ELIXIR-Norway"/>
            <consortium name="Elixir Norway"/>
        </authorList>
    </citation>
    <scope>NUCLEOTIDE SEQUENCE</scope>
</reference>
<sequence>MEFFRPGLWGTGFCTLVQEDVGYKFCSCSVPVFTTTLSSGQDSGITMKCILLTLLMITGVISVFIEDVADLSNLFYLLYLKSSYKSCMGTLIAPQWVITAAHCFLPDLQVILTGGAITFQEFIGEILPYEEVIVHPNFTFTSPKNDLMLIKLSVPLTFFSTSMFQLPVSNASDISDCLVYTWMEEKRSFGKTRGYLQSFMTELSIDSVCRTLLHKKFFEDLFCVGRLRKNTEECQVTTGAPATCGDKLQGIMSWTTGCFPKDLSAVFINIYSHIPWIKNVIST</sequence>
<accession>A0AC59YT89</accession>
<dbReference type="Proteomes" id="UP001162501">
    <property type="component" value="Chromosome 2"/>
</dbReference>
<evidence type="ECO:0000313" key="1">
    <source>
        <dbReference type="EMBL" id="CAM9931079.1"/>
    </source>
</evidence>
<organism evidence="1 2">
    <name type="scientific">Rangifer tarandus platyrhynchus</name>
    <name type="common">Svalbard reindeer</name>
    <dbReference type="NCBI Taxonomy" id="3082113"/>
    <lineage>
        <taxon>Eukaryota</taxon>
        <taxon>Metazoa</taxon>
        <taxon>Chordata</taxon>
        <taxon>Craniata</taxon>
        <taxon>Vertebrata</taxon>
        <taxon>Euteleostomi</taxon>
        <taxon>Mammalia</taxon>
        <taxon>Eutheria</taxon>
        <taxon>Laurasiatheria</taxon>
        <taxon>Artiodactyla</taxon>
        <taxon>Ruminantia</taxon>
        <taxon>Pecora</taxon>
        <taxon>Cervidae</taxon>
        <taxon>Odocoileinae</taxon>
        <taxon>Rangifer</taxon>
    </lineage>
</organism>
<proteinExistence type="predicted"/>
<protein>
    <submittedName>
        <fullName evidence="1">Uncharacterized protein</fullName>
    </submittedName>
</protein>